<feature type="transmembrane region" description="Helical" evidence="9">
    <location>
        <begin position="430"/>
        <end position="456"/>
    </location>
</feature>
<evidence type="ECO:0000256" key="9">
    <source>
        <dbReference type="SAM" id="Phobius"/>
    </source>
</evidence>
<keyword evidence="7 11" id="KW-0675">Receptor</keyword>
<dbReference type="GO" id="GO:0050906">
    <property type="term" value="P:detection of stimulus involved in sensory perception"/>
    <property type="evidence" value="ECO:0007669"/>
    <property type="project" value="UniProtKB-ARBA"/>
</dbReference>
<keyword evidence="4 9" id="KW-0812">Transmembrane</keyword>
<keyword evidence="6 9" id="KW-0472">Membrane</keyword>
<protein>
    <submittedName>
        <fullName evidence="11">Ionotropic receptor 76b</fullName>
    </submittedName>
</protein>
<evidence type="ECO:0000256" key="2">
    <source>
        <dbReference type="ARBA" id="ARBA00008685"/>
    </source>
</evidence>
<evidence type="ECO:0000256" key="5">
    <source>
        <dbReference type="ARBA" id="ARBA00022989"/>
    </source>
</evidence>
<evidence type="ECO:0000259" key="10">
    <source>
        <dbReference type="Pfam" id="PF00060"/>
    </source>
</evidence>
<keyword evidence="8" id="KW-0325">Glycoprotein</keyword>
<keyword evidence="3" id="KW-1003">Cell membrane</keyword>
<organism evidence="11">
    <name type="scientific">Adelphocoris lineolatus</name>
    <name type="common">Alfalfa plant bug</name>
    <dbReference type="NCBI Taxonomy" id="236346"/>
    <lineage>
        <taxon>Eukaryota</taxon>
        <taxon>Metazoa</taxon>
        <taxon>Ecdysozoa</taxon>
        <taxon>Arthropoda</taxon>
        <taxon>Hexapoda</taxon>
        <taxon>Insecta</taxon>
        <taxon>Pterygota</taxon>
        <taxon>Neoptera</taxon>
        <taxon>Paraneoptera</taxon>
        <taxon>Hemiptera</taxon>
        <taxon>Heteroptera</taxon>
        <taxon>Panheteroptera</taxon>
        <taxon>Cimicomorpha</taxon>
        <taxon>Miridae</taxon>
        <taxon>Mirini</taxon>
        <taxon>Adelphocoris</taxon>
    </lineage>
</organism>
<dbReference type="Gene3D" id="3.40.190.10">
    <property type="entry name" value="Periplasmic binding protein-like II"/>
    <property type="match status" value="1"/>
</dbReference>
<evidence type="ECO:0000256" key="8">
    <source>
        <dbReference type="ARBA" id="ARBA00023180"/>
    </source>
</evidence>
<dbReference type="SUPFAM" id="SSF53850">
    <property type="entry name" value="Periplasmic binding protein-like II"/>
    <property type="match status" value="1"/>
</dbReference>
<reference evidence="11" key="1">
    <citation type="submission" date="2016-01" db="EMBL/GenBank/DDBJ databases">
        <title>Candidate chemosensory genes identified in Adelphocoris lineolatus (Goeze) (Hemiptera: Miridae) by antennal transcriptome analysis.</title>
        <authorList>
            <person name="Xiao Y."/>
        </authorList>
    </citation>
    <scope>NUCLEOTIDE SEQUENCE</scope>
</reference>
<dbReference type="InterPro" id="IPR001320">
    <property type="entry name" value="Iontro_rcpt_C"/>
</dbReference>
<evidence type="ECO:0000256" key="4">
    <source>
        <dbReference type="ARBA" id="ARBA00022692"/>
    </source>
</evidence>
<evidence type="ECO:0000256" key="3">
    <source>
        <dbReference type="ARBA" id="ARBA00022475"/>
    </source>
</evidence>
<name>A0A2I4PGY5_ADELI</name>
<dbReference type="GO" id="GO:0005886">
    <property type="term" value="C:plasma membrane"/>
    <property type="evidence" value="ECO:0007669"/>
    <property type="project" value="UniProtKB-SubCell"/>
</dbReference>
<dbReference type="PANTHER" id="PTHR42643">
    <property type="entry name" value="IONOTROPIC RECEPTOR 20A-RELATED"/>
    <property type="match status" value="1"/>
</dbReference>
<keyword evidence="5 9" id="KW-1133">Transmembrane helix</keyword>
<comment type="subcellular location">
    <subcellularLocation>
        <location evidence="1">Cell membrane</location>
        <topology evidence="1">Multi-pass membrane protein</topology>
    </subcellularLocation>
</comment>
<dbReference type="EMBL" id="KU523588">
    <property type="protein sequence ID" value="APZ81410.1"/>
    <property type="molecule type" value="mRNA"/>
</dbReference>
<feature type="transmembrane region" description="Helical" evidence="9">
    <location>
        <begin position="200"/>
        <end position="215"/>
    </location>
</feature>
<dbReference type="GO" id="GO:0015276">
    <property type="term" value="F:ligand-gated monoatomic ion channel activity"/>
    <property type="evidence" value="ECO:0007669"/>
    <property type="project" value="InterPro"/>
</dbReference>
<evidence type="ECO:0000256" key="7">
    <source>
        <dbReference type="ARBA" id="ARBA00023170"/>
    </source>
</evidence>
<evidence type="ECO:0000256" key="1">
    <source>
        <dbReference type="ARBA" id="ARBA00004651"/>
    </source>
</evidence>
<proteinExistence type="evidence at transcript level"/>
<comment type="similarity">
    <text evidence="2">Belongs to the glutamate-gated ion channel (TC 1.A.10.1) family.</text>
</comment>
<dbReference type="PANTHER" id="PTHR42643:SF30">
    <property type="entry name" value="IONOTROPIC RECEPTOR 40A-RELATED"/>
    <property type="match status" value="1"/>
</dbReference>
<dbReference type="Pfam" id="PF00060">
    <property type="entry name" value="Lig_chan"/>
    <property type="match status" value="1"/>
</dbReference>
<feature type="domain" description="Ionotropic glutamate receptor C-terminal" evidence="10">
    <location>
        <begin position="166"/>
        <end position="439"/>
    </location>
</feature>
<feature type="transmembrane region" description="Helical" evidence="9">
    <location>
        <begin position="235"/>
        <end position="256"/>
    </location>
</feature>
<evidence type="ECO:0000256" key="6">
    <source>
        <dbReference type="ARBA" id="ARBA00023136"/>
    </source>
</evidence>
<feature type="transmembrane region" description="Helical" evidence="9">
    <location>
        <begin position="166"/>
        <end position="188"/>
    </location>
</feature>
<accession>A0A2I4PGY5</accession>
<evidence type="ECO:0000313" key="11">
    <source>
        <dbReference type="EMBL" id="APZ81410.1"/>
    </source>
</evidence>
<dbReference type="Gene3D" id="1.10.287.70">
    <property type="match status" value="1"/>
</dbReference>
<dbReference type="AlphaFoldDB" id="A0A2I4PGY5"/>
<sequence>MSPFVHLMLVAMCANYQTNLLATDNQNFTCILKSEEQIKKEVYKGKVIKILTFDEMPLSGARKDGKGGMIGEGVAFELVETLKEKFGFDYTVERMAPIVGDESHGALGKLVSREIDMVAAFIPVLPDAHEFVKFGKDLSQAAYYVMLKRPADSNSGSGLLAPFDTVVWLLILVSLAVVGPVFYGVMWLRDRLCPGDIDQVYPLSTCVWFVYGALMKQGSTLNPLADSARMVFATWWIFILILTAFYTANLTAFLTLSISTLPIKEIDDVAKDNRHWFALQGGPIEHAIKDKEDEKLRKLRDSAASGRATFLETKQESIILQKITNDWYYLDDSYSLTRMMYDDYNRKSDMNAESSLRCAYVLTEKPFLVRSLAFAYGKDSPLPDLFNPILERFIESGILQHKLNLDLPDAVICPKDLGNKERKLRNADLWTTYLVVFSGVSVAFMIFLIEIIWRFYRKVKGSNQGVFNKQQMFQSRLNTDKLLAMRDQVQTKINGRDYYMVTNKGGNSHFIPLRTPSALLFQYG</sequence>
<dbReference type="InterPro" id="IPR052192">
    <property type="entry name" value="Insect_Ionotropic_Sensory_Rcpt"/>
</dbReference>